<feature type="domain" description="GH18" evidence="14">
    <location>
        <begin position="68"/>
        <end position="436"/>
    </location>
</feature>
<evidence type="ECO:0000256" key="3">
    <source>
        <dbReference type="ARBA" id="ARBA00008682"/>
    </source>
</evidence>
<evidence type="ECO:0000256" key="5">
    <source>
        <dbReference type="ARBA" id="ARBA00022525"/>
    </source>
</evidence>
<evidence type="ECO:0000256" key="10">
    <source>
        <dbReference type="ARBA" id="ARBA00023295"/>
    </source>
</evidence>
<keyword evidence="5" id="KW-0964">Secreted</keyword>
<dbReference type="SUPFAM" id="SSF54556">
    <property type="entry name" value="Chitinase insertion domain"/>
    <property type="match status" value="1"/>
</dbReference>
<dbReference type="AlphaFoldDB" id="A0A9W9TSP4"/>
<dbReference type="EC" id="3.2.1.14" evidence="4"/>
<dbReference type="Pfam" id="PF00704">
    <property type="entry name" value="Glyco_hydro_18"/>
    <property type="match status" value="1"/>
</dbReference>
<dbReference type="GO" id="GO:0008061">
    <property type="term" value="F:chitin binding"/>
    <property type="evidence" value="ECO:0007669"/>
    <property type="project" value="InterPro"/>
</dbReference>
<reference evidence="15" key="1">
    <citation type="submission" date="2022-11" db="EMBL/GenBank/DDBJ databases">
        <authorList>
            <person name="Petersen C."/>
        </authorList>
    </citation>
    <scope>NUCLEOTIDE SEQUENCE</scope>
    <source>
        <strain evidence="15">IBT 19713</strain>
    </source>
</reference>
<comment type="similarity">
    <text evidence="3">Belongs to the glycosyl hydrolase 18 family. Chitinase class V subfamily.</text>
</comment>
<dbReference type="InterPro" id="IPR001223">
    <property type="entry name" value="Glyco_hydro18_cat"/>
</dbReference>
<keyword evidence="16" id="KW-1185">Reference proteome</keyword>
<keyword evidence="8" id="KW-0325">Glycoprotein</keyword>
<dbReference type="CDD" id="cd06548">
    <property type="entry name" value="GH18_chitinase"/>
    <property type="match status" value="1"/>
</dbReference>
<dbReference type="InterPro" id="IPR029070">
    <property type="entry name" value="Chitinase_insertion_sf"/>
</dbReference>
<dbReference type="SMART" id="SM00636">
    <property type="entry name" value="Glyco_18"/>
    <property type="match status" value="1"/>
</dbReference>
<dbReference type="GO" id="GO:0005576">
    <property type="term" value="C:extracellular region"/>
    <property type="evidence" value="ECO:0007669"/>
    <property type="project" value="UniProtKB-SubCell"/>
</dbReference>
<evidence type="ECO:0000313" key="15">
    <source>
        <dbReference type="EMBL" id="KAJ5239752.1"/>
    </source>
</evidence>
<dbReference type="FunFam" id="3.20.20.80:FF:000095">
    <property type="entry name" value="Endochitinase B1"/>
    <property type="match status" value="1"/>
</dbReference>
<evidence type="ECO:0000256" key="2">
    <source>
        <dbReference type="ARBA" id="ARBA00004613"/>
    </source>
</evidence>
<keyword evidence="13" id="KW-1133">Transmembrane helix</keyword>
<keyword evidence="6 12" id="KW-0378">Hydrolase</keyword>
<dbReference type="PROSITE" id="PS01095">
    <property type="entry name" value="GH18_1"/>
    <property type="match status" value="1"/>
</dbReference>
<dbReference type="InterPro" id="IPR017853">
    <property type="entry name" value="GH"/>
</dbReference>
<reference evidence="15" key="2">
    <citation type="journal article" date="2023" name="IMA Fungus">
        <title>Comparative genomic study of the Penicillium genus elucidates a diverse pangenome and 15 lateral gene transfer events.</title>
        <authorList>
            <person name="Petersen C."/>
            <person name="Sorensen T."/>
            <person name="Nielsen M.R."/>
            <person name="Sondergaard T.E."/>
            <person name="Sorensen J.L."/>
            <person name="Fitzpatrick D.A."/>
            <person name="Frisvad J.C."/>
            <person name="Nielsen K.L."/>
        </authorList>
    </citation>
    <scope>NUCLEOTIDE SEQUENCE</scope>
    <source>
        <strain evidence="15">IBT 19713</strain>
    </source>
</reference>
<evidence type="ECO:0000256" key="11">
    <source>
        <dbReference type="ARBA" id="ARBA00023326"/>
    </source>
</evidence>
<keyword evidence="7" id="KW-0146">Chitin degradation</keyword>
<dbReference type="EMBL" id="JAPQKS010000003">
    <property type="protein sequence ID" value="KAJ5239752.1"/>
    <property type="molecule type" value="Genomic_DNA"/>
</dbReference>
<dbReference type="OrthoDB" id="76388at2759"/>
<dbReference type="GeneID" id="83200971"/>
<keyword evidence="10 12" id="KW-0326">Glycosidase</keyword>
<keyword evidence="11" id="KW-0624">Polysaccharide degradation</keyword>
<dbReference type="Proteomes" id="UP001150941">
    <property type="component" value="Unassembled WGS sequence"/>
</dbReference>
<dbReference type="GO" id="GO:0000272">
    <property type="term" value="P:polysaccharide catabolic process"/>
    <property type="evidence" value="ECO:0007669"/>
    <property type="project" value="UniProtKB-KW"/>
</dbReference>
<gene>
    <name evidence="15" type="ORF">N7468_004371</name>
</gene>
<sequence>MVPRHKSVPDLELSRVYRLVELSVNAIPTVARIPVVWISVLLCLVAFLAQQFNLFNIDRTTPPPAGMSRSVVYFVNWAIYGRNHNPQDLPADKLTHVLYAFANVRPESGEVYLTDSWSDVEKHYEGDSWNDTGSNVYGCVKQLFLLKKQNRNLKVLLSIGGWTYSPNFAQPASSAAGRAKFAETATQLVLDLGFDGIDIDWEYPQDDNQAQNLVELLQACRESLDRAAGAGRKFYLTIACPAGPSNFVKLRIPQMTPLLDFYNLMAYDYAGSWDQHAGHQANIYPSNDNPSSTPFSTHAALNHYINVCGVPPSKIVIGMPLYGRAFENTDGMGAPFSGVGAGSWENGVWDYKALPRPGASENFDPATGSSWSYDAGSRTVVSYDNVQVARQKADFIQQARLGGGMWWESSGDKGGRDANPNDGSLIGVFVDAVGGAGGLEQLPNAIEFPESKYDNIRSGMS</sequence>
<dbReference type="PANTHER" id="PTHR11177">
    <property type="entry name" value="CHITINASE"/>
    <property type="match status" value="1"/>
</dbReference>
<dbReference type="PANTHER" id="PTHR11177:SF365">
    <property type="entry name" value="ENDOCHITINASE B"/>
    <property type="match status" value="1"/>
</dbReference>
<evidence type="ECO:0000256" key="4">
    <source>
        <dbReference type="ARBA" id="ARBA00012729"/>
    </source>
</evidence>
<dbReference type="Gene3D" id="3.10.50.10">
    <property type="match status" value="1"/>
</dbReference>
<name>A0A9W9TSP4_9EURO</name>
<dbReference type="InterPro" id="IPR001579">
    <property type="entry name" value="Glyco_hydro_18_chit_AS"/>
</dbReference>
<keyword evidence="9" id="KW-0119">Carbohydrate metabolism</keyword>
<organism evidence="15 16">
    <name type="scientific">Penicillium chermesinum</name>
    <dbReference type="NCBI Taxonomy" id="63820"/>
    <lineage>
        <taxon>Eukaryota</taxon>
        <taxon>Fungi</taxon>
        <taxon>Dikarya</taxon>
        <taxon>Ascomycota</taxon>
        <taxon>Pezizomycotina</taxon>
        <taxon>Eurotiomycetes</taxon>
        <taxon>Eurotiomycetidae</taxon>
        <taxon>Eurotiales</taxon>
        <taxon>Aspergillaceae</taxon>
        <taxon>Penicillium</taxon>
    </lineage>
</organism>
<evidence type="ECO:0000256" key="7">
    <source>
        <dbReference type="ARBA" id="ARBA00023024"/>
    </source>
</evidence>
<evidence type="ECO:0000256" key="13">
    <source>
        <dbReference type="SAM" id="Phobius"/>
    </source>
</evidence>
<evidence type="ECO:0000256" key="1">
    <source>
        <dbReference type="ARBA" id="ARBA00000822"/>
    </source>
</evidence>
<dbReference type="InterPro" id="IPR050314">
    <property type="entry name" value="Glycosyl_Hydrlase_18"/>
</dbReference>
<evidence type="ECO:0000313" key="16">
    <source>
        <dbReference type="Proteomes" id="UP001150941"/>
    </source>
</evidence>
<comment type="caution">
    <text evidence="15">The sequence shown here is derived from an EMBL/GenBank/DDBJ whole genome shotgun (WGS) entry which is preliminary data.</text>
</comment>
<comment type="catalytic activity">
    <reaction evidence="1">
        <text>Random endo-hydrolysis of N-acetyl-beta-D-glucosaminide (1-&gt;4)-beta-linkages in chitin and chitodextrins.</text>
        <dbReference type="EC" id="3.2.1.14"/>
    </reaction>
</comment>
<dbReference type="GO" id="GO:0008843">
    <property type="term" value="F:endochitinase activity"/>
    <property type="evidence" value="ECO:0007669"/>
    <property type="project" value="UniProtKB-EC"/>
</dbReference>
<comment type="subcellular location">
    <subcellularLocation>
        <location evidence="2">Secreted</location>
    </subcellularLocation>
</comment>
<evidence type="ECO:0000256" key="9">
    <source>
        <dbReference type="ARBA" id="ARBA00023277"/>
    </source>
</evidence>
<dbReference type="InterPro" id="IPR011583">
    <property type="entry name" value="Chitinase_II/V-like_cat"/>
</dbReference>
<evidence type="ECO:0000256" key="6">
    <source>
        <dbReference type="ARBA" id="ARBA00022801"/>
    </source>
</evidence>
<accession>A0A9W9TSP4</accession>
<protein>
    <recommendedName>
        <fullName evidence="4">chitinase</fullName>
        <ecNumber evidence="4">3.2.1.14</ecNumber>
    </recommendedName>
</protein>
<dbReference type="FunFam" id="3.10.50.10:FF:000005">
    <property type="entry name" value="Endochitinase B1"/>
    <property type="match status" value="1"/>
</dbReference>
<proteinExistence type="inferred from homology"/>
<dbReference type="SUPFAM" id="SSF51445">
    <property type="entry name" value="(Trans)glycosidases"/>
    <property type="match status" value="1"/>
</dbReference>
<dbReference type="Gene3D" id="3.20.20.80">
    <property type="entry name" value="Glycosidases"/>
    <property type="match status" value="1"/>
</dbReference>
<feature type="transmembrane region" description="Helical" evidence="13">
    <location>
        <begin position="29"/>
        <end position="49"/>
    </location>
</feature>
<dbReference type="GO" id="GO:0006032">
    <property type="term" value="P:chitin catabolic process"/>
    <property type="evidence" value="ECO:0007669"/>
    <property type="project" value="UniProtKB-KW"/>
</dbReference>
<evidence type="ECO:0000256" key="12">
    <source>
        <dbReference type="RuleBase" id="RU000489"/>
    </source>
</evidence>
<keyword evidence="13" id="KW-0472">Membrane</keyword>
<dbReference type="PROSITE" id="PS51910">
    <property type="entry name" value="GH18_2"/>
    <property type="match status" value="1"/>
</dbReference>
<evidence type="ECO:0000259" key="14">
    <source>
        <dbReference type="PROSITE" id="PS51910"/>
    </source>
</evidence>
<evidence type="ECO:0000256" key="8">
    <source>
        <dbReference type="ARBA" id="ARBA00023180"/>
    </source>
</evidence>
<dbReference type="RefSeq" id="XP_058332671.1">
    <property type="nucleotide sequence ID" value="XM_058473668.1"/>
</dbReference>
<keyword evidence="13" id="KW-0812">Transmembrane</keyword>